<dbReference type="AlphaFoldDB" id="A0A9N9EDR9"/>
<feature type="domain" description="tRNA ligase phosphodiesterase" evidence="1">
    <location>
        <begin position="236"/>
        <end position="435"/>
    </location>
</feature>
<dbReference type="PANTHER" id="PTHR32004:SF1">
    <property type="entry name" value="TRNA LIGASE"/>
    <property type="match status" value="1"/>
</dbReference>
<dbReference type="PANTHER" id="PTHR32004">
    <property type="entry name" value="TRNA LIGASE"/>
    <property type="match status" value="1"/>
</dbReference>
<dbReference type="GO" id="GO:0003972">
    <property type="term" value="F:RNA ligase (ATP) activity"/>
    <property type="evidence" value="ECO:0007669"/>
    <property type="project" value="InterPro"/>
</dbReference>
<dbReference type="Proteomes" id="UP000789342">
    <property type="component" value="Unassembled WGS sequence"/>
</dbReference>
<dbReference type="OrthoDB" id="276239at2759"/>
<dbReference type="EMBL" id="CAJVPV010012421">
    <property type="protein sequence ID" value="CAG8669782.1"/>
    <property type="molecule type" value="Genomic_DNA"/>
</dbReference>
<keyword evidence="4" id="KW-1185">Reference proteome</keyword>
<dbReference type="GO" id="GO:0005524">
    <property type="term" value="F:ATP binding"/>
    <property type="evidence" value="ECO:0007669"/>
    <property type="project" value="InterPro"/>
</dbReference>
<evidence type="ECO:0000313" key="3">
    <source>
        <dbReference type="EMBL" id="CAG8669782.1"/>
    </source>
</evidence>
<dbReference type="GO" id="GO:0005634">
    <property type="term" value="C:nucleus"/>
    <property type="evidence" value="ECO:0007669"/>
    <property type="project" value="TreeGrafter"/>
</dbReference>
<comment type="caution">
    <text evidence="3">The sequence shown here is derived from an EMBL/GenBank/DDBJ whole genome shotgun (WGS) entry which is preliminary data.</text>
</comment>
<name>A0A9N9EDR9_9GLOM</name>
<dbReference type="Pfam" id="PF08303">
    <property type="entry name" value="tRNA_lig_kinase"/>
    <property type="match status" value="1"/>
</dbReference>
<feature type="domain" description="tRNA ligase kinase" evidence="2">
    <location>
        <begin position="67"/>
        <end position="222"/>
    </location>
</feature>
<dbReference type="Pfam" id="PF08302">
    <property type="entry name" value="tRNA_lig_CPD"/>
    <property type="match status" value="1"/>
</dbReference>
<dbReference type="Gene3D" id="3.40.50.300">
    <property type="entry name" value="P-loop containing nucleotide triphosphate hydrolases"/>
    <property type="match status" value="1"/>
</dbReference>
<evidence type="ECO:0000259" key="2">
    <source>
        <dbReference type="Pfam" id="PF08303"/>
    </source>
</evidence>
<evidence type="ECO:0000313" key="4">
    <source>
        <dbReference type="Proteomes" id="UP000789342"/>
    </source>
</evidence>
<feature type="non-terminal residue" evidence="3">
    <location>
        <position position="1"/>
    </location>
</feature>
<dbReference type="InterPro" id="IPR015966">
    <property type="entry name" value="tRNA_lig_kin_fungi"/>
</dbReference>
<protein>
    <submittedName>
        <fullName evidence="3">14864_t:CDS:1</fullName>
    </submittedName>
</protein>
<dbReference type="SUPFAM" id="SSF52540">
    <property type="entry name" value="P-loop containing nucleoside triphosphate hydrolases"/>
    <property type="match status" value="1"/>
</dbReference>
<organism evidence="3 4">
    <name type="scientific">Acaulospora morrowiae</name>
    <dbReference type="NCBI Taxonomy" id="94023"/>
    <lineage>
        <taxon>Eukaryota</taxon>
        <taxon>Fungi</taxon>
        <taxon>Fungi incertae sedis</taxon>
        <taxon>Mucoromycota</taxon>
        <taxon>Glomeromycotina</taxon>
        <taxon>Glomeromycetes</taxon>
        <taxon>Diversisporales</taxon>
        <taxon>Acaulosporaceae</taxon>
        <taxon>Acaulospora</taxon>
    </lineage>
</organism>
<evidence type="ECO:0000259" key="1">
    <source>
        <dbReference type="Pfam" id="PF08302"/>
    </source>
</evidence>
<gene>
    <name evidence="3" type="ORF">AMORRO_LOCUS10767</name>
</gene>
<accession>A0A9N9EDR9</accession>
<dbReference type="InterPro" id="IPR027417">
    <property type="entry name" value="P-loop_NTPase"/>
</dbReference>
<dbReference type="InterPro" id="IPR015965">
    <property type="entry name" value="tRNA_lig_PDEase"/>
</dbReference>
<dbReference type="GO" id="GO:0006388">
    <property type="term" value="P:tRNA splicing, via endonucleolytic cleavage and ligation"/>
    <property type="evidence" value="ECO:0007669"/>
    <property type="project" value="InterPro"/>
</dbReference>
<proteinExistence type="predicted"/>
<reference evidence="3" key="1">
    <citation type="submission" date="2021-06" db="EMBL/GenBank/DDBJ databases">
        <authorList>
            <person name="Kallberg Y."/>
            <person name="Tangrot J."/>
            <person name="Rosling A."/>
        </authorList>
    </citation>
    <scope>NUCLEOTIDE SEQUENCE</scope>
    <source>
        <strain evidence="3">CL551</strain>
    </source>
</reference>
<sequence>GKPRVTYPLSNRYIDWVKEKISNDPDLFKEYKKNQGIIHVRNLFLKQLNDAQLAQLECCSAQNVKTLIFPVATIGCGKTTISLALSILFKFAHIQNDNITGKKSRVEFYKSIIEGFNTHDVVIADRNNHLLELRKTLMNSVRESYPSVRIVVIYWDHSERSLNEIFQITSQRVVSRGSNHQSLTPENPEYEKIVWRFLKDFEPLDSNNGVDDKIDNMIELDISDDIKTNLMLTVEKLCPILGVKIPNEIDISNALKEATNYKPTVRKIVSKSKSKSRSSGPGYFMIALDFDVSGYLSNYFANHPKVDSRTYKKLIYNNRISNEHHVTLIHKSDLLENQELWEQYKNICTGEPLKVKVHIDKLVFNEKIMAFSVNAIEPSHVRSANRIPHITIGTIDNSVPSVLSNDMLVKALIENKKSEVTIALLEPEVVCDGIIKSGW</sequence>